<proteinExistence type="predicted"/>
<gene>
    <name evidence="1" type="ORF">FB45DRAFT_15471</name>
</gene>
<dbReference type="Proteomes" id="UP001221142">
    <property type="component" value="Unassembled WGS sequence"/>
</dbReference>
<accession>A0AAD7FYG7</accession>
<evidence type="ECO:0000313" key="2">
    <source>
        <dbReference type="Proteomes" id="UP001221142"/>
    </source>
</evidence>
<keyword evidence="2" id="KW-1185">Reference proteome</keyword>
<feature type="non-terminal residue" evidence="1">
    <location>
        <position position="1"/>
    </location>
</feature>
<protein>
    <submittedName>
        <fullName evidence="1">Uncharacterized protein</fullName>
    </submittedName>
</protein>
<sequence length="199" mass="21651">PESNTSAEVISVEWRGHSPIVSFFSPTSIPSESCATHTAPSTRVKTSPSRDSALLVGKLLSPPSGVTDAFTIPRHVPIRPISRLNSPTTRPTSLVALHPTMASALSSARLEHNTDDDARSSSSLFLNTTLLKTLQDHQAPTPEGLQFVAGRRKSSSSSMPMKIVQDLQAPSTAQESKKFKPFSHLKHWKTLQALQARRH</sequence>
<name>A0AAD7FYG7_9AGAR</name>
<comment type="caution">
    <text evidence="1">The sequence shown here is derived from an EMBL/GenBank/DDBJ whole genome shotgun (WGS) entry which is preliminary data.</text>
</comment>
<dbReference type="EMBL" id="JARKIF010000001">
    <property type="protein sequence ID" value="KAJ7650321.1"/>
    <property type="molecule type" value="Genomic_DNA"/>
</dbReference>
<organism evidence="1 2">
    <name type="scientific">Roridomyces roridus</name>
    <dbReference type="NCBI Taxonomy" id="1738132"/>
    <lineage>
        <taxon>Eukaryota</taxon>
        <taxon>Fungi</taxon>
        <taxon>Dikarya</taxon>
        <taxon>Basidiomycota</taxon>
        <taxon>Agaricomycotina</taxon>
        <taxon>Agaricomycetes</taxon>
        <taxon>Agaricomycetidae</taxon>
        <taxon>Agaricales</taxon>
        <taxon>Marasmiineae</taxon>
        <taxon>Mycenaceae</taxon>
        <taxon>Roridomyces</taxon>
    </lineage>
</organism>
<evidence type="ECO:0000313" key="1">
    <source>
        <dbReference type="EMBL" id="KAJ7650321.1"/>
    </source>
</evidence>
<dbReference type="AlphaFoldDB" id="A0AAD7FYG7"/>
<reference evidence="1" key="1">
    <citation type="submission" date="2023-03" db="EMBL/GenBank/DDBJ databases">
        <title>Massive genome expansion in bonnet fungi (Mycena s.s.) driven by repeated elements and novel gene families across ecological guilds.</title>
        <authorList>
            <consortium name="Lawrence Berkeley National Laboratory"/>
            <person name="Harder C.B."/>
            <person name="Miyauchi S."/>
            <person name="Viragh M."/>
            <person name="Kuo A."/>
            <person name="Thoen E."/>
            <person name="Andreopoulos B."/>
            <person name="Lu D."/>
            <person name="Skrede I."/>
            <person name="Drula E."/>
            <person name="Henrissat B."/>
            <person name="Morin E."/>
            <person name="Kohler A."/>
            <person name="Barry K."/>
            <person name="LaButti K."/>
            <person name="Morin E."/>
            <person name="Salamov A."/>
            <person name="Lipzen A."/>
            <person name="Mereny Z."/>
            <person name="Hegedus B."/>
            <person name="Baldrian P."/>
            <person name="Stursova M."/>
            <person name="Weitz H."/>
            <person name="Taylor A."/>
            <person name="Grigoriev I.V."/>
            <person name="Nagy L.G."/>
            <person name="Martin F."/>
            <person name="Kauserud H."/>
        </authorList>
    </citation>
    <scope>NUCLEOTIDE SEQUENCE</scope>
    <source>
        <strain evidence="1">9284</strain>
    </source>
</reference>